<gene>
    <name evidence="1" type="ORF">GOBAR_AA20901</name>
</gene>
<accession>A0A2P5X8X0</accession>
<reference evidence="1 2" key="1">
    <citation type="submission" date="2015-01" db="EMBL/GenBank/DDBJ databases">
        <title>Genome of allotetraploid Gossypium barbadense reveals genomic plasticity and fiber elongation in cotton evolution.</title>
        <authorList>
            <person name="Chen X."/>
            <person name="Liu X."/>
            <person name="Zhao B."/>
            <person name="Zheng H."/>
            <person name="Hu Y."/>
            <person name="Lu G."/>
            <person name="Yang C."/>
            <person name="Chen J."/>
            <person name="Shan C."/>
            <person name="Zhang L."/>
            <person name="Zhou Y."/>
            <person name="Wang L."/>
            <person name="Guo W."/>
            <person name="Bai Y."/>
            <person name="Ruan J."/>
            <person name="Shangguan X."/>
            <person name="Mao Y."/>
            <person name="Jiang J."/>
            <person name="Zhu Y."/>
            <person name="Lei J."/>
            <person name="Kang H."/>
            <person name="Chen S."/>
            <person name="He X."/>
            <person name="Wang R."/>
            <person name="Wang Y."/>
            <person name="Chen J."/>
            <person name="Wang L."/>
            <person name="Yu S."/>
            <person name="Wang B."/>
            <person name="Wei J."/>
            <person name="Song S."/>
            <person name="Lu X."/>
            <person name="Gao Z."/>
            <person name="Gu W."/>
            <person name="Deng X."/>
            <person name="Ma D."/>
            <person name="Wang S."/>
            <person name="Liang W."/>
            <person name="Fang L."/>
            <person name="Cai C."/>
            <person name="Zhu X."/>
            <person name="Zhou B."/>
            <person name="Zhang Y."/>
            <person name="Chen Z."/>
            <person name="Xu S."/>
            <person name="Zhu R."/>
            <person name="Wang S."/>
            <person name="Zhang T."/>
            <person name="Zhao G."/>
        </authorList>
    </citation>
    <scope>NUCLEOTIDE SEQUENCE [LARGE SCALE GENOMIC DNA]</scope>
    <source>
        <strain evidence="2">cv. Xinhai21</strain>
        <tissue evidence="1">Leaf</tissue>
    </source>
</reference>
<dbReference type="EMBL" id="KZ665434">
    <property type="protein sequence ID" value="PPR99766.1"/>
    <property type="molecule type" value="Genomic_DNA"/>
</dbReference>
<dbReference type="Proteomes" id="UP000239757">
    <property type="component" value="Unassembled WGS sequence"/>
</dbReference>
<dbReference type="SUPFAM" id="SSF50630">
    <property type="entry name" value="Acid proteases"/>
    <property type="match status" value="1"/>
</dbReference>
<evidence type="ECO:0000313" key="1">
    <source>
        <dbReference type="EMBL" id="PPR99766.1"/>
    </source>
</evidence>
<dbReference type="InterPro" id="IPR021109">
    <property type="entry name" value="Peptidase_aspartic_dom_sf"/>
</dbReference>
<sequence>MGRLLGDIEMVVTTSVMGCEWKPATMMNLCDPSHSREVIRPNQTDIIVANRKLVALVDTGASDLFMFEEAARKLGLKIENESSKIKTVNSKSVPIKRVTKGVNLQLGDWTDKVSIKVIPLDDYDFVVGLSFLDQLNAFIVLLGNYMVISDSNHQCMVKMIRKRGFEGKTLLAV</sequence>
<dbReference type="OrthoDB" id="1939491at2759"/>
<dbReference type="PANTHER" id="PTHR12917">
    <property type="entry name" value="ASPARTYL PROTEASE DDI-RELATED"/>
    <property type="match status" value="1"/>
</dbReference>
<dbReference type="AlphaFoldDB" id="A0A2P5X8X0"/>
<evidence type="ECO:0000313" key="2">
    <source>
        <dbReference type="Proteomes" id="UP000239757"/>
    </source>
</evidence>
<dbReference type="Gene3D" id="2.40.70.10">
    <property type="entry name" value="Acid Proteases"/>
    <property type="match status" value="1"/>
</dbReference>
<evidence type="ECO:0008006" key="3">
    <source>
        <dbReference type="Google" id="ProtNLM"/>
    </source>
</evidence>
<organism evidence="1 2">
    <name type="scientific">Gossypium barbadense</name>
    <name type="common">Sea Island cotton</name>
    <name type="synonym">Hibiscus barbadensis</name>
    <dbReference type="NCBI Taxonomy" id="3634"/>
    <lineage>
        <taxon>Eukaryota</taxon>
        <taxon>Viridiplantae</taxon>
        <taxon>Streptophyta</taxon>
        <taxon>Embryophyta</taxon>
        <taxon>Tracheophyta</taxon>
        <taxon>Spermatophyta</taxon>
        <taxon>Magnoliopsida</taxon>
        <taxon>eudicotyledons</taxon>
        <taxon>Gunneridae</taxon>
        <taxon>Pentapetalae</taxon>
        <taxon>rosids</taxon>
        <taxon>malvids</taxon>
        <taxon>Malvales</taxon>
        <taxon>Malvaceae</taxon>
        <taxon>Malvoideae</taxon>
        <taxon>Gossypium</taxon>
    </lineage>
</organism>
<dbReference type="PANTHER" id="PTHR12917:SF18">
    <property type="entry name" value="DNA DAMAGE-INDUCIBLE PROTEIN 1-LIKE"/>
    <property type="match status" value="1"/>
</dbReference>
<dbReference type="CDD" id="cd00303">
    <property type="entry name" value="retropepsin_like"/>
    <property type="match status" value="1"/>
</dbReference>
<name>A0A2P5X8X0_GOSBA</name>
<protein>
    <recommendedName>
        <fullName evidence="3">Peptidase A2 domain-containing protein</fullName>
    </recommendedName>
</protein>
<proteinExistence type="predicted"/>
<dbReference type="Pfam" id="PF13975">
    <property type="entry name" value="gag-asp_proteas"/>
    <property type="match status" value="1"/>
</dbReference>